<organism evidence="3">
    <name type="scientific">Ligilactobacillus salivarius cp400</name>
    <dbReference type="NCBI Taxonomy" id="1273133"/>
    <lineage>
        <taxon>Bacteria</taxon>
        <taxon>Bacillati</taxon>
        <taxon>Bacillota</taxon>
        <taxon>Bacilli</taxon>
        <taxon>Lactobacillales</taxon>
        <taxon>Lactobacillaceae</taxon>
        <taxon>Ligilactobacillus</taxon>
    </lineage>
</organism>
<sequence>MRKISIFVLSVLPLMTLGACSITSSSKSSNESLFSYKASSRKAESIKKAKKEAHDKAEAAKKKNIKRRKRKRKVLAVLNKAVL</sequence>
<comment type="caution">
    <text evidence="3">The sequence shown here is derived from an EMBL/GenBank/DDBJ whole genome shotgun (WGS) entry which is preliminary data.</text>
</comment>
<evidence type="ECO:0008006" key="4">
    <source>
        <dbReference type="Google" id="ProtNLM"/>
    </source>
</evidence>
<keyword evidence="2" id="KW-0732">Signal</keyword>
<evidence type="ECO:0000256" key="1">
    <source>
        <dbReference type="SAM" id="MobiDB-lite"/>
    </source>
</evidence>
<reference evidence="3" key="2">
    <citation type="journal article" date="2014" name="Genome Announc.">
        <title>Draft Genome Sequence of a Novel Lactobacillus salivarius Strain Isolated from Piglet.</title>
        <authorList>
            <person name="Mackenzie D.A."/>
            <person name="McLay K."/>
            <person name="Roos S."/>
            <person name="Walter J."/>
            <person name="Swarbreck D."/>
            <person name="Drou N."/>
            <person name="Crossman L.C."/>
            <person name="Juge N."/>
        </authorList>
    </citation>
    <scope>NUCLEOTIDE SEQUENCE [LARGE SCALE GENOMIC DNA]</scope>
    <source>
        <strain>cp400</strain>
    </source>
</reference>
<accession>V6DNF6</accession>
<reference evidence="3" key="1">
    <citation type="submission" date="2013-10" db="EMBL/GenBank/DDBJ databases">
        <authorList>
            <person name="Crossman L."/>
        </authorList>
    </citation>
    <scope>NUCLEOTIDE SEQUENCE</scope>
</reference>
<dbReference type="EMBL" id="CBVR010000051">
    <property type="protein sequence ID" value="CDK36208.1"/>
    <property type="molecule type" value="Genomic_DNA"/>
</dbReference>
<feature type="region of interest" description="Disordered" evidence="1">
    <location>
        <begin position="39"/>
        <end position="72"/>
    </location>
</feature>
<dbReference type="AlphaFoldDB" id="V6DNF6"/>
<evidence type="ECO:0000313" key="3">
    <source>
        <dbReference type="EMBL" id="CDK36208.1"/>
    </source>
</evidence>
<feature type="compositionally biased region" description="Basic residues" evidence="1">
    <location>
        <begin position="62"/>
        <end position="72"/>
    </location>
</feature>
<feature type="signal peptide" evidence="2">
    <location>
        <begin position="1"/>
        <end position="19"/>
    </location>
</feature>
<protein>
    <recommendedName>
        <fullName evidence="4">Lipoprotein</fullName>
    </recommendedName>
</protein>
<evidence type="ECO:0000256" key="2">
    <source>
        <dbReference type="SAM" id="SignalP"/>
    </source>
</evidence>
<gene>
    <name evidence="3" type="ORF">LSCP400_20371</name>
</gene>
<feature type="compositionally biased region" description="Basic and acidic residues" evidence="1">
    <location>
        <begin position="41"/>
        <end position="61"/>
    </location>
</feature>
<feature type="chain" id="PRO_5038936833" description="Lipoprotein" evidence="2">
    <location>
        <begin position="20"/>
        <end position="83"/>
    </location>
</feature>
<proteinExistence type="predicted"/>
<dbReference type="PROSITE" id="PS51257">
    <property type="entry name" value="PROKAR_LIPOPROTEIN"/>
    <property type="match status" value="1"/>
</dbReference>
<name>V6DNF6_9LACO</name>